<proteinExistence type="predicted"/>
<accession>A0AAW3AGI2</accession>
<reference evidence="1 2" key="1">
    <citation type="submission" date="2024-02" db="EMBL/GenBank/DDBJ databases">
        <title>FIRST GENOME SEQUENCES OF Leishmania (Viannia) shawi, Leishmania (Viannia) lindenbergi AND Leishmania (Viannia) utingensis.</title>
        <authorList>
            <person name="Resadore F."/>
            <person name="Custodio M.G.F."/>
            <person name="Boite M.C."/>
            <person name="Cupolillo E."/>
            <person name="Ferreira G.E.M."/>
        </authorList>
    </citation>
    <scope>NUCLEOTIDE SEQUENCE [LARGE SCALE GENOMIC DNA]</scope>
    <source>
        <strain evidence="1 2">ITUB/BR/1977/M4964</strain>
    </source>
</reference>
<sequence length="118" mass="13132">MRGCVFCAPAARQRCGNSTVRLRQHMSSAHRRLGRKLHPLLHPAALTWRAVCLCSSCRPTEGEASVRGTAGAVGLRAPHQAYRELLRANRDEPAGYRAAEVHWRGGERFHDADCHVRP</sequence>
<protein>
    <submittedName>
        <fullName evidence="1">Uncharacterized protein</fullName>
    </submittedName>
</protein>
<dbReference type="AlphaFoldDB" id="A0AAW3AGI2"/>
<organism evidence="1 2">
    <name type="scientific">Leishmania utingensis</name>
    <dbReference type="NCBI Taxonomy" id="653362"/>
    <lineage>
        <taxon>Eukaryota</taxon>
        <taxon>Discoba</taxon>
        <taxon>Euglenozoa</taxon>
        <taxon>Kinetoplastea</taxon>
        <taxon>Metakinetoplastina</taxon>
        <taxon>Trypanosomatida</taxon>
        <taxon>Trypanosomatidae</taxon>
        <taxon>Leishmaniinae</taxon>
        <taxon>Leishmania</taxon>
    </lineage>
</organism>
<evidence type="ECO:0000313" key="2">
    <source>
        <dbReference type="Proteomes" id="UP001482455"/>
    </source>
</evidence>
<gene>
    <name evidence="1" type="ORF">Q4I30_003855</name>
</gene>
<evidence type="ECO:0000313" key="1">
    <source>
        <dbReference type="EMBL" id="KAL0506029.1"/>
    </source>
</evidence>
<comment type="caution">
    <text evidence="1">The sequence shown here is derived from an EMBL/GenBank/DDBJ whole genome shotgun (WGS) entry which is preliminary data.</text>
</comment>
<name>A0AAW3AGI2_9TRYP</name>
<keyword evidence="2" id="KW-1185">Reference proteome</keyword>
<dbReference type="EMBL" id="JBAMZL010000024">
    <property type="protein sequence ID" value="KAL0506029.1"/>
    <property type="molecule type" value="Genomic_DNA"/>
</dbReference>
<dbReference type="Proteomes" id="UP001482455">
    <property type="component" value="Unassembled WGS sequence"/>
</dbReference>